<gene>
    <name evidence="3" type="ORF">SAMN05660859_4133</name>
</gene>
<evidence type="ECO:0000313" key="4">
    <source>
        <dbReference type="Proteomes" id="UP000198889"/>
    </source>
</evidence>
<protein>
    <submittedName>
        <fullName evidence="3">Flagellar motility protein MotE, a chaperone for MotC folding</fullName>
    </submittedName>
</protein>
<dbReference type="SUPFAM" id="SSF158791">
    <property type="entry name" value="MgtE N-terminal domain-like"/>
    <property type="match status" value="1"/>
</dbReference>
<evidence type="ECO:0000256" key="2">
    <source>
        <dbReference type="SAM" id="MobiDB-lite"/>
    </source>
</evidence>
<dbReference type="Proteomes" id="UP000198889">
    <property type="component" value="Unassembled WGS sequence"/>
</dbReference>
<dbReference type="EMBL" id="FMTP01000009">
    <property type="protein sequence ID" value="SCW94680.1"/>
    <property type="molecule type" value="Genomic_DNA"/>
</dbReference>
<accession>A0A1G4UM02</accession>
<keyword evidence="3" id="KW-0966">Cell projection</keyword>
<dbReference type="RefSeq" id="WP_091443680.1">
    <property type="nucleotide sequence ID" value="NZ_FMTP01000009.1"/>
</dbReference>
<feature type="region of interest" description="Disordered" evidence="2">
    <location>
        <begin position="34"/>
        <end position="60"/>
    </location>
</feature>
<feature type="region of interest" description="Disordered" evidence="2">
    <location>
        <begin position="94"/>
        <end position="121"/>
    </location>
</feature>
<keyword evidence="3" id="KW-0282">Flagellum</keyword>
<name>A0A1G4UM02_9HYPH</name>
<keyword evidence="1" id="KW-0175">Coiled coil</keyword>
<evidence type="ECO:0000313" key="3">
    <source>
        <dbReference type="EMBL" id="SCW94680.1"/>
    </source>
</evidence>
<dbReference type="STRING" id="177413.SAMN05660859_4133"/>
<proteinExistence type="predicted"/>
<dbReference type="AlphaFoldDB" id="A0A1G4UM02"/>
<reference evidence="4" key="1">
    <citation type="submission" date="2016-10" db="EMBL/GenBank/DDBJ databases">
        <authorList>
            <person name="Varghese N."/>
            <person name="Submissions S."/>
        </authorList>
    </citation>
    <scope>NUCLEOTIDE SEQUENCE [LARGE SCALE GENOMIC DNA]</scope>
    <source>
        <strain evidence="4">CGMCC 1.1761</strain>
    </source>
</reference>
<organism evidence="3 4">
    <name type="scientific">Ancylobacter rudongensis</name>
    <dbReference type="NCBI Taxonomy" id="177413"/>
    <lineage>
        <taxon>Bacteria</taxon>
        <taxon>Pseudomonadati</taxon>
        <taxon>Pseudomonadota</taxon>
        <taxon>Alphaproteobacteria</taxon>
        <taxon>Hyphomicrobiales</taxon>
        <taxon>Xanthobacteraceae</taxon>
        <taxon>Ancylobacter</taxon>
    </lineage>
</organism>
<keyword evidence="4" id="KW-1185">Reference proteome</keyword>
<keyword evidence="3" id="KW-0969">Cilium</keyword>
<evidence type="ECO:0000256" key="1">
    <source>
        <dbReference type="SAM" id="Coils"/>
    </source>
</evidence>
<sequence length="251" mass="26808">MSMILVFSHLAALTVGGLLGLLSAALCFAARDSEPKGEDEEDEETARQPPPVLRSPAPRRDWSERAVKASVIVALTLGTTFLGVLSLRAETAPSAPAADAAEARPVARRPAPAAPRGDNADQYCQGMIDAVRDARFARQKEALAALEKEIEERIAALEAKRAEYEKWLTRREDFLNKADSAVIAVISQMRPDAAAAQLTIMNDDPAAAILAKLNSRVASAILNEMEPARAARLTGVMVGIARRTAPDGKSS</sequence>
<feature type="compositionally biased region" description="Low complexity" evidence="2">
    <location>
        <begin position="94"/>
        <end position="116"/>
    </location>
</feature>
<feature type="coiled-coil region" evidence="1">
    <location>
        <begin position="136"/>
        <end position="167"/>
    </location>
</feature>